<dbReference type="InterPro" id="IPR013783">
    <property type="entry name" value="Ig-like_fold"/>
</dbReference>
<feature type="compositionally biased region" description="Polar residues" evidence="3">
    <location>
        <begin position="531"/>
        <end position="545"/>
    </location>
</feature>
<dbReference type="SMART" id="SM00408">
    <property type="entry name" value="IGc2"/>
    <property type="match status" value="1"/>
</dbReference>
<keyword evidence="4" id="KW-0812">Transmembrane</keyword>
<organism evidence="6 7">
    <name type="scientific">Calicophoron daubneyi</name>
    <name type="common">Rumen fluke</name>
    <name type="synonym">Paramphistomum daubneyi</name>
    <dbReference type="NCBI Taxonomy" id="300641"/>
    <lineage>
        <taxon>Eukaryota</taxon>
        <taxon>Metazoa</taxon>
        <taxon>Spiralia</taxon>
        <taxon>Lophotrochozoa</taxon>
        <taxon>Platyhelminthes</taxon>
        <taxon>Trematoda</taxon>
        <taxon>Digenea</taxon>
        <taxon>Plagiorchiida</taxon>
        <taxon>Pronocephalata</taxon>
        <taxon>Paramphistomoidea</taxon>
        <taxon>Paramphistomidae</taxon>
        <taxon>Calicophoron</taxon>
    </lineage>
</organism>
<dbReference type="GO" id="GO:0007156">
    <property type="term" value="P:homophilic cell adhesion via plasma membrane adhesion molecules"/>
    <property type="evidence" value="ECO:0007669"/>
    <property type="project" value="TreeGrafter"/>
</dbReference>
<accession>A0AAV2TS46</accession>
<dbReference type="PROSITE" id="PS50835">
    <property type="entry name" value="IG_LIKE"/>
    <property type="match status" value="1"/>
</dbReference>
<comment type="caution">
    <text evidence="6">The sequence shown here is derived from an EMBL/GenBank/DDBJ whole genome shotgun (WGS) entry which is preliminary data.</text>
</comment>
<dbReference type="Gene3D" id="2.60.40.10">
    <property type="entry name" value="Immunoglobulins"/>
    <property type="match status" value="1"/>
</dbReference>
<dbReference type="GO" id="GO:0008046">
    <property type="term" value="F:axon guidance receptor activity"/>
    <property type="evidence" value="ECO:0007669"/>
    <property type="project" value="TreeGrafter"/>
</dbReference>
<dbReference type="InterPro" id="IPR036179">
    <property type="entry name" value="Ig-like_dom_sf"/>
</dbReference>
<evidence type="ECO:0000259" key="5">
    <source>
        <dbReference type="PROSITE" id="PS50835"/>
    </source>
</evidence>
<sequence length="574" mass="61935">MEIQQGLVLSLKCRVEGETDPVIRWFKDGDPIGPKQKENVDINVSLKSSQLRVKNIQLSDSGNYTCLGRSSGNQMSRWVYVTVIPVSDVKGSSDEARSTCPANLCNSGKCLIVNGQPECRCPSTHKGPHCSELVSDEAQTIPIAEKPFTSTERDFVLDQSESRLLVTGQTVHTQVDKCSLPEFQYSSECTQVNSHFYAFIGAAIACSFIIILLGSCLGYIRRRKILSRQARFANAGRKSFDKNNSAQPAVELFPSTSFTSQTGRRPSKKKLLDSPLFGRPFSRAVRISVSNNKVSASTTHLPIAATTFLHPTNAAVAESVGSPVYQVNPGPSPSAYVMLSSPPPINFQPFGPILISSTPALSRTESAELTSLNNLQILPQKMCSPPEQSRRCSSTTNSLQRNGNAGLLAMKGVQSTGQNNHLNISSSGFNALKHSFSPAECSAQIYLELPKIGSPVLMPGEHPAGVLAHTGENGANINLSSSSAEYMVHAPPVVFTSTSMNIEDIAHSLKQPIFMCTSSNFIKASTVNPDCVPKQTNESQAPQTTSDKKLSADCPPDTTEKLKATKPGPFQLIT</sequence>
<dbReference type="InterPro" id="IPR003598">
    <property type="entry name" value="Ig_sub2"/>
</dbReference>
<dbReference type="SUPFAM" id="SSF57196">
    <property type="entry name" value="EGF/Laminin"/>
    <property type="match status" value="1"/>
</dbReference>
<feature type="domain" description="Ig-like" evidence="5">
    <location>
        <begin position="1"/>
        <end position="82"/>
    </location>
</feature>
<dbReference type="SUPFAM" id="SSF48726">
    <property type="entry name" value="Immunoglobulin"/>
    <property type="match status" value="1"/>
</dbReference>
<evidence type="ECO:0000256" key="4">
    <source>
        <dbReference type="SAM" id="Phobius"/>
    </source>
</evidence>
<protein>
    <recommendedName>
        <fullName evidence="5">Ig-like domain-containing protein</fullName>
    </recommendedName>
</protein>
<name>A0AAV2TS46_CALDB</name>
<feature type="region of interest" description="Disordered" evidence="3">
    <location>
        <begin position="531"/>
        <end position="574"/>
    </location>
</feature>
<evidence type="ECO:0000256" key="2">
    <source>
        <dbReference type="ARBA" id="ARBA00023157"/>
    </source>
</evidence>
<dbReference type="PANTHER" id="PTHR45080">
    <property type="entry name" value="CONTACTIN 5"/>
    <property type="match status" value="1"/>
</dbReference>
<dbReference type="GO" id="GO:0030424">
    <property type="term" value="C:axon"/>
    <property type="evidence" value="ECO:0007669"/>
    <property type="project" value="TreeGrafter"/>
</dbReference>
<feature type="transmembrane region" description="Helical" evidence="4">
    <location>
        <begin position="196"/>
        <end position="220"/>
    </location>
</feature>
<dbReference type="InterPro" id="IPR013098">
    <property type="entry name" value="Ig_I-set"/>
</dbReference>
<dbReference type="EMBL" id="CAXLJL010000434">
    <property type="protein sequence ID" value="CAL5137788.1"/>
    <property type="molecule type" value="Genomic_DNA"/>
</dbReference>
<dbReference type="InterPro" id="IPR050958">
    <property type="entry name" value="Cell_Adh-Cytoskel_Orgn"/>
</dbReference>
<keyword evidence="1" id="KW-0732">Signal</keyword>
<keyword evidence="2" id="KW-1015">Disulfide bond</keyword>
<keyword evidence="4" id="KW-0472">Membrane</keyword>
<evidence type="ECO:0000313" key="7">
    <source>
        <dbReference type="Proteomes" id="UP001497525"/>
    </source>
</evidence>
<dbReference type="Pfam" id="PF07679">
    <property type="entry name" value="I-set"/>
    <property type="match status" value="1"/>
</dbReference>
<dbReference type="GO" id="GO:0005886">
    <property type="term" value="C:plasma membrane"/>
    <property type="evidence" value="ECO:0007669"/>
    <property type="project" value="TreeGrafter"/>
</dbReference>
<dbReference type="InterPro" id="IPR007110">
    <property type="entry name" value="Ig-like_dom"/>
</dbReference>
<dbReference type="InterPro" id="IPR003599">
    <property type="entry name" value="Ig_sub"/>
</dbReference>
<dbReference type="GO" id="GO:0050808">
    <property type="term" value="P:synapse organization"/>
    <property type="evidence" value="ECO:0007669"/>
    <property type="project" value="TreeGrafter"/>
</dbReference>
<dbReference type="AlphaFoldDB" id="A0AAV2TS46"/>
<dbReference type="PROSITE" id="PS00022">
    <property type="entry name" value="EGF_1"/>
    <property type="match status" value="1"/>
</dbReference>
<gene>
    <name evidence="6" type="ORF">CDAUBV1_LOCUS12273</name>
</gene>
<evidence type="ECO:0000256" key="3">
    <source>
        <dbReference type="SAM" id="MobiDB-lite"/>
    </source>
</evidence>
<dbReference type="PANTHER" id="PTHR45080:SF8">
    <property type="entry name" value="IG-LIKE DOMAIN-CONTAINING PROTEIN"/>
    <property type="match status" value="1"/>
</dbReference>
<evidence type="ECO:0000256" key="1">
    <source>
        <dbReference type="ARBA" id="ARBA00022729"/>
    </source>
</evidence>
<dbReference type="InterPro" id="IPR000742">
    <property type="entry name" value="EGF"/>
</dbReference>
<reference evidence="6" key="1">
    <citation type="submission" date="2024-06" db="EMBL/GenBank/DDBJ databases">
        <authorList>
            <person name="Liu X."/>
            <person name="Lenzi L."/>
            <person name="Haldenby T S."/>
            <person name="Uol C."/>
        </authorList>
    </citation>
    <scope>NUCLEOTIDE SEQUENCE</scope>
</reference>
<proteinExistence type="predicted"/>
<keyword evidence="4" id="KW-1133">Transmembrane helix</keyword>
<dbReference type="GO" id="GO:0043025">
    <property type="term" value="C:neuronal cell body"/>
    <property type="evidence" value="ECO:0007669"/>
    <property type="project" value="TreeGrafter"/>
</dbReference>
<evidence type="ECO:0000313" key="6">
    <source>
        <dbReference type="EMBL" id="CAL5137788.1"/>
    </source>
</evidence>
<dbReference type="Proteomes" id="UP001497525">
    <property type="component" value="Unassembled WGS sequence"/>
</dbReference>
<dbReference type="SMART" id="SM00409">
    <property type="entry name" value="IG"/>
    <property type="match status" value="1"/>
</dbReference>